<dbReference type="PANTHER" id="PTHR47174:SF1">
    <property type="entry name" value="REDUCED VIABILITY UPON STARVATION PROTEIN 167"/>
    <property type="match status" value="1"/>
</dbReference>
<feature type="region of interest" description="Disordered" evidence="1">
    <location>
        <begin position="372"/>
        <end position="467"/>
    </location>
</feature>
<dbReference type="RefSeq" id="XP_038777633.1">
    <property type="nucleotide sequence ID" value="XM_038921705.1"/>
</dbReference>
<proteinExistence type="predicted"/>
<dbReference type="AlphaFoldDB" id="A0A875RZB7"/>
<dbReference type="InterPro" id="IPR027267">
    <property type="entry name" value="AH/BAR_dom_sf"/>
</dbReference>
<reference evidence="2" key="1">
    <citation type="submission" date="2020-10" db="EMBL/GenBank/DDBJ databases">
        <authorList>
            <person name="Roach M.J.R."/>
        </authorList>
    </citation>
    <scope>NUCLEOTIDE SEQUENCE</scope>
    <source>
        <strain evidence="2">CBS 1945</strain>
    </source>
</reference>
<dbReference type="GO" id="GO:0097320">
    <property type="term" value="P:plasma membrane tubulation"/>
    <property type="evidence" value="ECO:0007669"/>
    <property type="project" value="TreeGrafter"/>
</dbReference>
<feature type="compositionally biased region" description="Polar residues" evidence="1">
    <location>
        <begin position="403"/>
        <end position="415"/>
    </location>
</feature>
<sequence>MSLRGVKKALYRTPHQIFGSGNKTVDDRQLKAWEHDINNAIAGLEFLQLEAKKWQRCWIDIATTLLHVIGVFSDIHKPLDSSRKSKSGTGTAGFEEEKAPGSSDVEKGEQFTYITHHELAEAYKLVEMLFQDVSATAEYEYDSVADRCKAMKDNLKAISKLITKRNHKKIDYDMSFGSLEKAMSSRTTEALKVVHSQSKMEQSKEIYLDLDSKVRIVLPPVLETLSEFLNKMAMKIYYGNVETLRLFRTNLRDFAQSQGLLGAKDITLDYATIVTEFGDAYSIVQNRLESLEMLQEYKRLKETTLKDKAVDGVGNVTGTIVGTTVGVTSSLYTRASKSGQKLSLKSMRIENPVKPFDKGGMFATATDPVKYELQSQQNDEKRNYEDESSLQRQGPPPVPLKDFSTQSESIRSFSSHGDADWLRPLSLKSNDSPMPPIPNSIDSAVDPVQHDGFNGENSDTTTLTSSPLSGSRRFSFNLVENSETAKYISVGLDQIRRRIRQTLTTPNISTAPLTFDPNVYAIEVKRYGDMVLANSSISAQLFKSSLTANNA</sequence>
<dbReference type="GO" id="GO:0030479">
    <property type="term" value="C:actin cortical patch"/>
    <property type="evidence" value="ECO:0007669"/>
    <property type="project" value="TreeGrafter"/>
</dbReference>
<evidence type="ECO:0000313" key="3">
    <source>
        <dbReference type="Proteomes" id="UP000662931"/>
    </source>
</evidence>
<feature type="region of interest" description="Disordered" evidence="1">
    <location>
        <begin position="79"/>
        <end position="107"/>
    </location>
</feature>
<dbReference type="GO" id="GO:0008289">
    <property type="term" value="F:lipid binding"/>
    <property type="evidence" value="ECO:0007669"/>
    <property type="project" value="TreeGrafter"/>
</dbReference>
<dbReference type="KEGG" id="bnn:FOA43_001389"/>
<dbReference type="PANTHER" id="PTHR47174">
    <property type="entry name" value="BRIDGING INTEGRATOR 3"/>
    <property type="match status" value="1"/>
</dbReference>
<dbReference type="EMBL" id="CP064812">
    <property type="protein sequence ID" value="QPG74068.1"/>
    <property type="molecule type" value="Genomic_DNA"/>
</dbReference>
<evidence type="ECO:0000313" key="2">
    <source>
        <dbReference type="EMBL" id="QPG74068.1"/>
    </source>
</evidence>
<dbReference type="Proteomes" id="UP000662931">
    <property type="component" value="Chromosome 1"/>
</dbReference>
<dbReference type="GO" id="GO:0031097">
    <property type="term" value="C:medial cortex"/>
    <property type="evidence" value="ECO:0007669"/>
    <property type="project" value="TreeGrafter"/>
</dbReference>
<dbReference type="SUPFAM" id="SSF103657">
    <property type="entry name" value="BAR/IMD domain-like"/>
    <property type="match status" value="1"/>
</dbReference>
<dbReference type="GO" id="GO:1990528">
    <property type="term" value="C:Rvs161p-Rvs167p complex"/>
    <property type="evidence" value="ECO:0007669"/>
    <property type="project" value="TreeGrafter"/>
</dbReference>
<dbReference type="GO" id="GO:0051666">
    <property type="term" value="P:actin cortical patch localization"/>
    <property type="evidence" value="ECO:0007669"/>
    <property type="project" value="InterPro"/>
</dbReference>
<gene>
    <name evidence="2" type="ORF">FOA43_001389</name>
</gene>
<name>A0A875RZB7_EENNA</name>
<feature type="compositionally biased region" description="Low complexity" evidence="1">
    <location>
        <begin position="458"/>
        <end position="467"/>
    </location>
</feature>
<dbReference type="Gene3D" id="1.20.1270.60">
    <property type="entry name" value="Arfaptin homology (AH) domain/BAR domain"/>
    <property type="match status" value="1"/>
</dbReference>
<dbReference type="GeneID" id="62194790"/>
<feature type="compositionally biased region" description="Basic and acidic residues" evidence="1">
    <location>
        <begin position="95"/>
        <end position="107"/>
    </location>
</feature>
<organism evidence="2 3">
    <name type="scientific">Eeniella nana</name>
    <name type="common">Yeast</name>
    <name type="synonym">Brettanomyces nanus</name>
    <dbReference type="NCBI Taxonomy" id="13502"/>
    <lineage>
        <taxon>Eukaryota</taxon>
        <taxon>Fungi</taxon>
        <taxon>Dikarya</taxon>
        <taxon>Ascomycota</taxon>
        <taxon>Saccharomycotina</taxon>
        <taxon>Pichiomycetes</taxon>
        <taxon>Pichiales</taxon>
        <taxon>Pichiaceae</taxon>
        <taxon>Brettanomyces</taxon>
    </lineage>
</organism>
<evidence type="ECO:0000256" key="1">
    <source>
        <dbReference type="SAM" id="MobiDB-lite"/>
    </source>
</evidence>
<dbReference type="GO" id="GO:0006897">
    <property type="term" value="P:endocytosis"/>
    <property type="evidence" value="ECO:0007669"/>
    <property type="project" value="InterPro"/>
</dbReference>
<protein>
    <submittedName>
        <fullName evidence="2">Uncharacterized protein</fullName>
    </submittedName>
</protein>
<accession>A0A875RZB7</accession>
<keyword evidence="3" id="KW-1185">Reference proteome</keyword>
<dbReference type="InterPro" id="IPR046982">
    <property type="entry name" value="BIN3/RVS161-like"/>
</dbReference>
<dbReference type="GO" id="GO:0043332">
    <property type="term" value="C:mating projection tip"/>
    <property type="evidence" value="ECO:0007669"/>
    <property type="project" value="TreeGrafter"/>
</dbReference>
<dbReference type="OrthoDB" id="10255128at2759"/>